<evidence type="ECO:0000313" key="1">
    <source>
        <dbReference type="EMBL" id="JAD22027.1"/>
    </source>
</evidence>
<reference evidence="1" key="1">
    <citation type="submission" date="2014-09" db="EMBL/GenBank/DDBJ databases">
        <authorList>
            <person name="Magalhaes I.L.F."/>
            <person name="Oliveira U."/>
            <person name="Santos F.R."/>
            <person name="Vidigal T.H.D.A."/>
            <person name="Brescovit A.D."/>
            <person name="Santos A.J."/>
        </authorList>
    </citation>
    <scope>NUCLEOTIDE SEQUENCE</scope>
    <source>
        <tissue evidence="1">Shoot tissue taken approximately 20 cm above the soil surface</tissue>
    </source>
</reference>
<organism evidence="1">
    <name type="scientific">Arundo donax</name>
    <name type="common">Giant reed</name>
    <name type="synonym">Donax arundinaceus</name>
    <dbReference type="NCBI Taxonomy" id="35708"/>
    <lineage>
        <taxon>Eukaryota</taxon>
        <taxon>Viridiplantae</taxon>
        <taxon>Streptophyta</taxon>
        <taxon>Embryophyta</taxon>
        <taxon>Tracheophyta</taxon>
        <taxon>Spermatophyta</taxon>
        <taxon>Magnoliopsida</taxon>
        <taxon>Liliopsida</taxon>
        <taxon>Poales</taxon>
        <taxon>Poaceae</taxon>
        <taxon>PACMAD clade</taxon>
        <taxon>Arundinoideae</taxon>
        <taxon>Arundineae</taxon>
        <taxon>Arundo</taxon>
    </lineage>
</organism>
<sequence>MNSLKLECPSYAQQTNSSAILLVLRGDETNKLKCLFARLCFAWAFIYSAYS</sequence>
<accession>A0A0A8YFM9</accession>
<dbReference type="AlphaFoldDB" id="A0A0A8YFM9"/>
<name>A0A0A8YFM9_ARUDO</name>
<reference evidence="1" key="2">
    <citation type="journal article" date="2015" name="Data Brief">
        <title>Shoot transcriptome of the giant reed, Arundo donax.</title>
        <authorList>
            <person name="Barrero R.A."/>
            <person name="Guerrero F.D."/>
            <person name="Moolhuijzen P."/>
            <person name="Goolsby J.A."/>
            <person name="Tidwell J."/>
            <person name="Bellgard S.E."/>
            <person name="Bellgard M.I."/>
        </authorList>
    </citation>
    <scope>NUCLEOTIDE SEQUENCE</scope>
    <source>
        <tissue evidence="1">Shoot tissue taken approximately 20 cm above the soil surface</tissue>
    </source>
</reference>
<proteinExistence type="predicted"/>
<dbReference type="EMBL" id="GBRH01275868">
    <property type="protein sequence ID" value="JAD22027.1"/>
    <property type="molecule type" value="Transcribed_RNA"/>
</dbReference>
<protein>
    <submittedName>
        <fullName evidence="1">Uncharacterized protein</fullName>
    </submittedName>
</protein>